<keyword evidence="2" id="KW-1185">Reference proteome</keyword>
<name>A0AAN8TN13_SOLBU</name>
<evidence type="ECO:0000313" key="1">
    <source>
        <dbReference type="EMBL" id="KAK6788077.1"/>
    </source>
</evidence>
<reference evidence="1 2" key="1">
    <citation type="submission" date="2024-02" db="EMBL/GenBank/DDBJ databases">
        <title>de novo genome assembly of Solanum bulbocastanum strain 11H21.</title>
        <authorList>
            <person name="Hosaka A.J."/>
        </authorList>
    </citation>
    <scope>NUCLEOTIDE SEQUENCE [LARGE SCALE GENOMIC DNA]</scope>
    <source>
        <tissue evidence="1">Young leaves</tissue>
    </source>
</reference>
<sequence length="25" mass="2808">MFFEQLSQIQPLVINSEGSSNRVPS</sequence>
<dbReference type="AlphaFoldDB" id="A0AAN8TN13"/>
<comment type="caution">
    <text evidence="1">The sequence shown here is derived from an EMBL/GenBank/DDBJ whole genome shotgun (WGS) entry which is preliminary data.</text>
</comment>
<dbReference type="EMBL" id="JBANQN010000006">
    <property type="protein sequence ID" value="KAK6788077.1"/>
    <property type="molecule type" value="Genomic_DNA"/>
</dbReference>
<accession>A0AAN8TN13</accession>
<protein>
    <submittedName>
        <fullName evidence="1">Uncharacterized protein</fullName>
    </submittedName>
</protein>
<proteinExistence type="predicted"/>
<dbReference type="Proteomes" id="UP001371456">
    <property type="component" value="Unassembled WGS sequence"/>
</dbReference>
<organism evidence="1 2">
    <name type="scientific">Solanum bulbocastanum</name>
    <name type="common">Wild potato</name>
    <dbReference type="NCBI Taxonomy" id="147425"/>
    <lineage>
        <taxon>Eukaryota</taxon>
        <taxon>Viridiplantae</taxon>
        <taxon>Streptophyta</taxon>
        <taxon>Embryophyta</taxon>
        <taxon>Tracheophyta</taxon>
        <taxon>Spermatophyta</taxon>
        <taxon>Magnoliopsida</taxon>
        <taxon>eudicotyledons</taxon>
        <taxon>Gunneridae</taxon>
        <taxon>Pentapetalae</taxon>
        <taxon>asterids</taxon>
        <taxon>lamiids</taxon>
        <taxon>Solanales</taxon>
        <taxon>Solanaceae</taxon>
        <taxon>Solanoideae</taxon>
        <taxon>Solaneae</taxon>
        <taxon>Solanum</taxon>
    </lineage>
</organism>
<evidence type="ECO:0000313" key="2">
    <source>
        <dbReference type="Proteomes" id="UP001371456"/>
    </source>
</evidence>
<gene>
    <name evidence="1" type="ORF">RDI58_016602</name>
</gene>